<proteinExistence type="predicted"/>
<dbReference type="RefSeq" id="WP_058003909.1">
    <property type="nucleotide sequence ID" value="NZ_CP065424.1"/>
</dbReference>
<evidence type="ECO:0000256" key="1">
    <source>
        <dbReference type="SAM" id="SignalP"/>
    </source>
</evidence>
<sequence>MKLAKFIVLLCLTNLLLGACSSKPMEKKEEPSSSKKSGFILNNKMVDGLKQGKILDTPLDLSKVSTMADIEKVWGKPDEAIDHQDLQDYIYIKNGQRMMITENIEEEQVQYKFSFSISIATTRDEILKKMGKPKDVHATTILQYYYNGYKIQFEKNDKNNWLVYLAKSI</sequence>
<organism evidence="2 3">
    <name type="scientific">Heyndrickxia oleronia</name>
    <dbReference type="NCBI Taxonomy" id="38875"/>
    <lineage>
        <taxon>Bacteria</taxon>
        <taxon>Bacillati</taxon>
        <taxon>Bacillota</taxon>
        <taxon>Bacilli</taxon>
        <taxon>Bacillales</taxon>
        <taxon>Bacillaceae</taxon>
        <taxon>Heyndrickxia</taxon>
    </lineage>
</organism>
<feature type="signal peptide" evidence="1">
    <location>
        <begin position="1"/>
        <end position="18"/>
    </location>
</feature>
<reference evidence="2 3" key="1">
    <citation type="submission" date="2017-01" db="EMBL/GenBank/DDBJ databases">
        <title>Draft genome sequence of Bacillus oleronius.</title>
        <authorList>
            <person name="Allam M."/>
        </authorList>
    </citation>
    <scope>NUCLEOTIDE SEQUENCE [LARGE SCALE GENOMIC DNA]</scope>
    <source>
        <strain evidence="2 3">DSM 9356</strain>
    </source>
</reference>
<dbReference type="EMBL" id="MTLA01000398">
    <property type="protein sequence ID" value="OOP65979.1"/>
    <property type="molecule type" value="Genomic_DNA"/>
</dbReference>
<dbReference type="PROSITE" id="PS51257">
    <property type="entry name" value="PROKAR_LIPOPROTEIN"/>
    <property type="match status" value="1"/>
</dbReference>
<feature type="chain" id="PRO_5039139610" description="Lipoprotein" evidence="1">
    <location>
        <begin position="19"/>
        <end position="169"/>
    </location>
</feature>
<gene>
    <name evidence="2" type="ORF">BWZ43_23340</name>
</gene>
<evidence type="ECO:0008006" key="4">
    <source>
        <dbReference type="Google" id="ProtNLM"/>
    </source>
</evidence>
<protein>
    <recommendedName>
        <fullName evidence="4">Lipoprotein</fullName>
    </recommendedName>
</protein>
<dbReference type="Pfam" id="PF14172">
    <property type="entry name" value="DUF4309"/>
    <property type="match status" value="1"/>
</dbReference>
<dbReference type="AlphaFoldDB" id="A0A8E2LDC5"/>
<name>A0A8E2LDC5_9BACI</name>
<keyword evidence="1" id="KW-0732">Signal</keyword>
<evidence type="ECO:0000313" key="3">
    <source>
        <dbReference type="Proteomes" id="UP000189761"/>
    </source>
</evidence>
<evidence type="ECO:0000313" key="2">
    <source>
        <dbReference type="EMBL" id="OOP65979.1"/>
    </source>
</evidence>
<accession>A0A8E2LDC5</accession>
<keyword evidence="3" id="KW-1185">Reference proteome</keyword>
<dbReference type="Proteomes" id="UP000189761">
    <property type="component" value="Unassembled WGS sequence"/>
</dbReference>
<dbReference type="InterPro" id="IPR025453">
    <property type="entry name" value="DUF4309"/>
</dbReference>
<comment type="caution">
    <text evidence="2">The sequence shown here is derived from an EMBL/GenBank/DDBJ whole genome shotgun (WGS) entry which is preliminary data.</text>
</comment>